<dbReference type="PANTHER" id="PTHR22946:SF9">
    <property type="entry name" value="POLYKETIDE TRANSFERASE AF380"/>
    <property type="match status" value="1"/>
</dbReference>
<feature type="compositionally biased region" description="Low complexity" evidence="3">
    <location>
        <begin position="182"/>
        <end position="197"/>
    </location>
</feature>
<evidence type="ECO:0000256" key="1">
    <source>
        <dbReference type="ARBA" id="ARBA00008645"/>
    </source>
</evidence>
<evidence type="ECO:0000313" key="5">
    <source>
        <dbReference type="Proteomes" id="UP000632138"/>
    </source>
</evidence>
<dbReference type="RefSeq" id="WP_203379961.1">
    <property type="nucleotide sequence ID" value="NZ_JAENHP010000012.1"/>
</dbReference>
<organism evidence="4 5">
    <name type="scientific">Paractinoplanes ovalisporus</name>
    <dbReference type="NCBI Taxonomy" id="2810368"/>
    <lineage>
        <taxon>Bacteria</taxon>
        <taxon>Bacillati</taxon>
        <taxon>Actinomycetota</taxon>
        <taxon>Actinomycetes</taxon>
        <taxon>Micromonosporales</taxon>
        <taxon>Micromonosporaceae</taxon>
        <taxon>Paractinoplanes</taxon>
    </lineage>
</organism>
<evidence type="ECO:0000256" key="2">
    <source>
        <dbReference type="ARBA" id="ARBA00022801"/>
    </source>
</evidence>
<keyword evidence="5" id="KW-1185">Reference proteome</keyword>
<comment type="caution">
    <text evidence="4">The sequence shown here is derived from an EMBL/GenBank/DDBJ whole genome shotgun (WGS) entry which is preliminary data.</text>
</comment>
<evidence type="ECO:0000256" key="3">
    <source>
        <dbReference type="SAM" id="MobiDB-lite"/>
    </source>
</evidence>
<dbReference type="InterPro" id="IPR050261">
    <property type="entry name" value="FrsA_esterase"/>
</dbReference>
<dbReference type="Gene3D" id="3.40.50.1820">
    <property type="entry name" value="alpha/beta hydrolase"/>
    <property type="match status" value="1"/>
</dbReference>
<proteinExistence type="inferred from homology"/>
<dbReference type="SUPFAM" id="SSF53474">
    <property type="entry name" value="alpha/beta-Hydrolases"/>
    <property type="match status" value="1"/>
</dbReference>
<name>A0ABS2AJF8_9ACTN</name>
<comment type="similarity">
    <text evidence="1">Belongs to the AB hydrolase superfamily.</text>
</comment>
<gene>
    <name evidence="4" type="ORF">JIG36_31215</name>
</gene>
<accession>A0ABS2AJF8</accession>
<feature type="region of interest" description="Disordered" evidence="3">
    <location>
        <begin position="176"/>
        <end position="199"/>
    </location>
</feature>
<dbReference type="GO" id="GO:0016787">
    <property type="term" value="F:hydrolase activity"/>
    <property type="evidence" value="ECO:0007669"/>
    <property type="project" value="UniProtKB-KW"/>
</dbReference>
<reference evidence="4 5" key="1">
    <citation type="submission" date="2021-01" db="EMBL/GenBank/DDBJ databases">
        <title>Actinoplanes sp. nov. LDG1-06 isolated from lichen.</title>
        <authorList>
            <person name="Saeng-In P."/>
            <person name="Phongsopitanun W."/>
            <person name="Kanchanasin P."/>
            <person name="Yuki M."/>
            <person name="Kudo T."/>
            <person name="Ohkuma M."/>
            <person name="Tanasupawat S."/>
        </authorList>
    </citation>
    <scope>NUCLEOTIDE SEQUENCE [LARGE SCALE GENOMIC DNA]</scope>
    <source>
        <strain evidence="4 5">LDG1-06</strain>
    </source>
</reference>
<dbReference type="Pfam" id="PF03403">
    <property type="entry name" value="PAF-AH_p_II"/>
    <property type="match status" value="1"/>
</dbReference>
<sequence length="275" mass="28563">MRRLAVVLVLLALLLDGFAPSRPARAGDSVVTRVLALTRGADRPLPTTLWYRSNPTGRHPIILFSHGLGGLPRQFSALAASWADAGYVVAAPAYPKTNARVRVDRRDIPNQPADAAFVIGAVRDLNGAAGDALAGHLDVNRVAAVGFSAGGTTTLGLFGPGHPAYLRAGVSISGRRPPAGFGSPDSSGLSGESKSSSGGFGGPPAALLFLHGDRDRVVPIRAGRDAYALAPSPKQFVTLRGARHGEFLKPGDPRYARVSGQILDFLAANVPVADL</sequence>
<dbReference type="PANTHER" id="PTHR22946">
    <property type="entry name" value="DIENELACTONE HYDROLASE DOMAIN-CONTAINING PROTEIN-RELATED"/>
    <property type="match status" value="1"/>
</dbReference>
<dbReference type="InterPro" id="IPR029058">
    <property type="entry name" value="AB_hydrolase_fold"/>
</dbReference>
<protein>
    <submittedName>
        <fullName evidence="4">Alpha/beta hydrolase</fullName>
    </submittedName>
</protein>
<dbReference type="Proteomes" id="UP000632138">
    <property type="component" value="Unassembled WGS sequence"/>
</dbReference>
<evidence type="ECO:0000313" key="4">
    <source>
        <dbReference type="EMBL" id="MBM2619993.1"/>
    </source>
</evidence>
<dbReference type="EMBL" id="JAENHP010000012">
    <property type="protein sequence ID" value="MBM2619993.1"/>
    <property type="molecule type" value="Genomic_DNA"/>
</dbReference>
<keyword evidence="2 4" id="KW-0378">Hydrolase</keyword>